<keyword evidence="1" id="KW-1133">Transmembrane helix</keyword>
<keyword evidence="5" id="KW-1185">Reference proteome</keyword>
<dbReference type="OrthoDB" id="1523735at2"/>
<dbReference type="InterPro" id="IPR012373">
    <property type="entry name" value="Ferrdict_sens_TM"/>
</dbReference>
<dbReference type="AlphaFoldDB" id="A0A1H7SB10"/>
<reference evidence="5" key="1">
    <citation type="submission" date="2016-10" db="EMBL/GenBank/DDBJ databases">
        <authorList>
            <person name="Varghese N."/>
            <person name="Submissions S."/>
        </authorList>
    </citation>
    <scope>NUCLEOTIDE SEQUENCE [LARGE SCALE GENOMIC DNA]</scope>
    <source>
        <strain evidence="5">Jip14</strain>
    </source>
</reference>
<accession>A0A1H7SB10</accession>
<dbReference type="Pfam" id="PF16344">
    <property type="entry name" value="FecR_C"/>
    <property type="match status" value="1"/>
</dbReference>
<dbReference type="InterPro" id="IPR032508">
    <property type="entry name" value="FecR_C"/>
</dbReference>
<dbReference type="PIRSF" id="PIRSF018266">
    <property type="entry name" value="FecR"/>
    <property type="match status" value="1"/>
</dbReference>
<organism evidence="4 5">
    <name type="scientific">Parapedobacter koreensis</name>
    <dbReference type="NCBI Taxonomy" id="332977"/>
    <lineage>
        <taxon>Bacteria</taxon>
        <taxon>Pseudomonadati</taxon>
        <taxon>Bacteroidota</taxon>
        <taxon>Sphingobacteriia</taxon>
        <taxon>Sphingobacteriales</taxon>
        <taxon>Sphingobacteriaceae</taxon>
        <taxon>Parapedobacter</taxon>
    </lineage>
</organism>
<keyword evidence="1" id="KW-0812">Transmembrane</keyword>
<evidence type="ECO:0000259" key="3">
    <source>
        <dbReference type="Pfam" id="PF16344"/>
    </source>
</evidence>
<name>A0A1H7SB10_9SPHI</name>
<evidence type="ECO:0000256" key="1">
    <source>
        <dbReference type="SAM" id="Phobius"/>
    </source>
</evidence>
<feature type="domain" description="FecR protein" evidence="2">
    <location>
        <begin position="131"/>
        <end position="226"/>
    </location>
</feature>
<proteinExistence type="predicted"/>
<dbReference type="Proteomes" id="UP000198916">
    <property type="component" value="Unassembled WGS sequence"/>
</dbReference>
<evidence type="ECO:0000313" key="5">
    <source>
        <dbReference type="Proteomes" id="UP000198916"/>
    </source>
</evidence>
<dbReference type="GO" id="GO:0016989">
    <property type="term" value="F:sigma factor antagonist activity"/>
    <property type="evidence" value="ECO:0007669"/>
    <property type="project" value="TreeGrafter"/>
</dbReference>
<dbReference type="FunFam" id="2.60.120.1440:FF:000001">
    <property type="entry name" value="Putative anti-sigma factor"/>
    <property type="match status" value="1"/>
</dbReference>
<dbReference type="PANTHER" id="PTHR30273:SF2">
    <property type="entry name" value="PROTEIN FECR"/>
    <property type="match status" value="1"/>
</dbReference>
<dbReference type="PANTHER" id="PTHR30273">
    <property type="entry name" value="PERIPLASMIC SIGNAL SENSOR AND SIGMA FACTOR ACTIVATOR FECR-RELATED"/>
    <property type="match status" value="1"/>
</dbReference>
<dbReference type="STRING" id="332977.SAMN05421740_108195"/>
<dbReference type="Pfam" id="PF04773">
    <property type="entry name" value="FecR"/>
    <property type="match status" value="1"/>
</dbReference>
<gene>
    <name evidence="4" type="ORF">SAMN05421740_108195</name>
</gene>
<evidence type="ECO:0000259" key="2">
    <source>
        <dbReference type="Pfam" id="PF04773"/>
    </source>
</evidence>
<keyword evidence="1" id="KW-0472">Membrane</keyword>
<protein>
    <submittedName>
        <fullName evidence="4">FecR family protein</fullName>
    </submittedName>
</protein>
<feature type="transmembrane region" description="Helical" evidence="1">
    <location>
        <begin position="100"/>
        <end position="118"/>
    </location>
</feature>
<sequence length="362" mass="41377">MDGKRIIVLLARRAAGEISVSESAELDNLLANHPDTVYYEEFVQELWKAPEQETDVEQFFDWHKQRHGKALFFEEEEAVAQPLSGTSTGAFWRRLGRQQLVLYALVLVIGATGLWLFIGNKAEVLPDRIEIVAEKGVRKQFQLPDGTKVWLNADSRLWYDSKMQTNGTRAVELQGEGYFDVEKDSKRPFIISTEKISIRVLGTAFNVKAYPDDDKTETTLIRGSIELSVNDRPHEKIVMKPNEKVAISNYTPVDNPDDGDQKSALTLTIGSLSKVQVADGEYIQETSWVDDKLVFRNETLAELVPKIERWYNVNVNVTNPNVMAYRYTSTITEEDDIHQLLEALQFIHSFNYKIENHDVTIY</sequence>
<dbReference type="RefSeq" id="WP_090607640.1">
    <property type="nucleotide sequence ID" value="NZ_FNZR01000008.1"/>
</dbReference>
<dbReference type="Gene3D" id="3.55.50.30">
    <property type="match status" value="1"/>
</dbReference>
<dbReference type="Gene3D" id="2.60.120.1440">
    <property type="match status" value="1"/>
</dbReference>
<dbReference type="InterPro" id="IPR006860">
    <property type="entry name" value="FecR"/>
</dbReference>
<evidence type="ECO:0000313" key="4">
    <source>
        <dbReference type="EMBL" id="SEL69715.1"/>
    </source>
</evidence>
<feature type="domain" description="Protein FecR C-terminal" evidence="3">
    <location>
        <begin position="292"/>
        <end position="361"/>
    </location>
</feature>
<dbReference type="EMBL" id="FNZR01000008">
    <property type="protein sequence ID" value="SEL69715.1"/>
    <property type="molecule type" value="Genomic_DNA"/>
</dbReference>